<keyword evidence="2" id="KW-0812">Transmembrane</keyword>
<dbReference type="PROSITE" id="PS51257">
    <property type="entry name" value="PROKAR_LIPOPROTEIN"/>
    <property type="match status" value="1"/>
</dbReference>
<keyword evidence="3" id="KW-0732">Signal</keyword>
<protein>
    <submittedName>
        <fullName evidence="5">Histidine kinase</fullName>
    </submittedName>
</protein>
<sequence>MKLPILFLFLSLLLAYACKHDNGTKADQLKKYQEAFAALSDKQATPASSDSIINAWKRYNADPIVLADTDLNARTKYSLGKLYARKNPDSSKVYLQQALELVDVNKRYLDIKARVYNGMGNLANEEALEHQANYYYNKAAIIVLTDSTVKLKPAAKVIMLLSAAQSNKSLQQYSLAYKMNIAALQLMPQLPPNAPNQQRVLTQLISLVYTASLPKDDVAFYIKRLEKLHLTYPDDFNPRYLHDSKLLYFDNLNQVDSVLKYSLLNAKIDEELYEEMPLLPTTTGNLYTTYTNILANYTKQKDYRNAKVFLTKADELLNKSGKLLEYEDLIRGGEARSNYYAAVGDKNKALKAANDVNQLQKENYEVENTQAVAEMGALYQIQAKDNSIERLNEDIKLNTLKLERNKLTLVITALIILILLIVIFLFYSIYKQRKLKQEKENVQLQQQLLRTQMEPHFIFNTLSALQSFIRLDEKDEAIKYLNQFSRLLRSSLELSREKLVPLPQEIETLENYLSLQQMRYNNIFRFSIDAPFTDDLDMVMLPPMLIQPFVENSILHGINLNDKQSFIEVNFTLHGKMLTVTIIDSGKAISEKKPQNHQSLSGIISKERLQLLGKERNQTAGITQSKEAGGGTKVTLNIPVSQNERIA</sequence>
<dbReference type="Proteomes" id="UP001142592">
    <property type="component" value="Unassembled WGS sequence"/>
</dbReference>
<keyword evidence="5" id="KW-0808">Transferase</keyword>
<dbReference type="GO" id="GO:0000155">
    <property type="term" value="F:phosphorelay sensor kinase activity"/>
    <property type="evidence" value="ECO:0007669"/>
    <property type="project" value="InterPro"/>
</dbReference>
<feature type="transmembrane region" description="Helical" evidence="2">
    <location>
        <begin position="407"/>
        <end position="430"/>
    </location>
</feature>
<feature type="signal peptide" evidence="3">
    <location>
        <begin position="1"/>
        <end position="17"/>
    </location>
</feature>
<proteinExistence type="predicted"/>
<name>A0A9X3DEM5_9SPHI</name>
<evidence type="ECO:0000313" key="6">
    <source>
        <dbReference type="Proteomes" id="UP001142592"/>
    </source>
</evidence>
<dbReference type="EMBL" id="JAPJUH010000002">
    <property type="protein sequence ID" value="MCX3264438.1"/>
    <property type="molecule type" value="Genomic_DNA"/>
</dbReference>
<evidence type="ECO:0000259" key="4">
    <source>
        <dbReference type="Pfam" id="PF06580"/>
    </source>
</evidence>
<gene>
    <name evidence="5" type="ORF">OQZ29_06760</name>
</gene>
<organism evidence="5 6">
    <name type="scientific">Pedobacter agri</name>
    <dbReference type="NCBI Taxonomy" id="454586"/>
    <lineage>
        <taxon>Bacteria</taxon>
        <taxon>Pseudomonadati</taxon>
        <taxon>Bacteroidota</taxon>
        <taxon>Sphingobacteriia</taxon>
        <taxon>Sphingobacteriales</taxon>
        <taxon>Sphingobacteriaceae</taxon>
        <taxon>Pedobacter</taxon>
    </lineage>
</organism>
<dbReference type="InterPro" id="IPR036890">
    <property type="entry name" value="HATPase_C_sf"/>
</dbReference>
<dbReference type="RefSeq" id="WP_266268623.1">
    <property type="nucleotide sequence ID" value="NZ_JAPJUH010000002.1"/>
</dbReference>
<keyword evidence="2" id="KW-1133">Transmembrane helix</keyword>
<dbReference type="Gene3D" id="3.30.565.10">
    <property type="entry name" value="Histidine kinase-like ATPase, C-terminal domain"/>
    <property type="match status" value="1"/>
</dbReference>
<evidence type="ECO:0000256" key="1">
    <source>
        <dbReference type="SAM" id="Coils"/>
    </source>
</evidence>
<feature type="chain" id="PRO_5040845429" evidence="3">
    <location>
        <begin position="18"/>
        <end position="647"/>
    </location>
</feature>
<keyword evidence="6" id="KW-1185">Reference proteome</keyword>
<dbReference type="PANTHER" id="PTHR34220:SF7">
    <property type="entry name" value="SENSOR HISTIDINE KINASE YPDA"/>
    <property type="match status" value="1"/>
</dbReference>
<dbReference type="Pfam" id="PF06580">
    <property type="entry name" value="His_kinase"/>
    <property type="match status" value="1"/>
</dbReference>
<keyword evidence="2" id="KW-0472">Membrane</keyword>
<evidence type="ECO:0000256" key="2">
    <source>
        <dbReference type="SAM" id="Phobius"/>
    </source>
</evidence>
<evidence type="ECO:0000313" key="5">
    <source>
        <dbReference type="EMBL" id="MCX3264438.1"/>
    </source>
</evidence>
<evidence type="ECO:0000256" key="3">
    <source>
        <dbReference type="SAM" id="SignalP"/>
    </source>
</evidence>
<dbReference type="SUPFAM" id="SSF55874">
    <property type="entry name" value="ATPase domain of HSP90 chaperone/DNA topoisomerase II/histidine kinase"/>
    <property type="match status" value="1"/>
</dbReference>
<accession>A0A9X3DEM5</accession>
<feature type="domain" description="Signal transduction histidine kinase internal region" evidence="4">
    <location>
        <begin position="445"/>
        <end position="522"/>
    </location>
</feature>
<dbReference type="InterPro" id="IPR050640">
    <property type="entry name" value="Bact_2-comp_sensor_kinase"/>
</dbReference>
<dbReference type="PANTHER" id="PTHR34220">
    <property type="entry name" value="SENSOR HISTIDINE KINASE YPDA"/>
    <property type="match status" value="1"/>
</dbReference>
<dbReference type="GO" id="GO:0016020">
    <property type="term" value="C:membrane"/>
    <property type="evidence" value="ECO:0007669"/>
    <property type="project" value="InterPro"/>
</dbReference>
<feature type="coiled-coil region" evidence="1">
    <location>
        <begin position="427"/>
        <end position="454"/>
    </location>
</feature>
<keyword evidence="5" id="KW-0418">Kinase</keyword>
<dbReference type="InterPro" id="IPR010559">
    <property type="entry name" value="Sig_transdc_His_kin_internal"/>
</dbReference>
<comment type="caution">
    <text evidence="5">The sequence shown here is derived from an EMBL/GenBank/DDBJ whole genome shotgun (WGS) entry which is preliminary data.</text>
</comment>
<keyword evidence="1" id="KW-0175">Coiled coil</keyword>
<reference evidence="5" key="1">
    <citation type="submission" date="2022-11" db="EMBL/GenBank/DDBJ databases">
        <authorList>
            <person name="Graham C."/>
            <person name="Newman J.D."/>
        </authorList>
    </citation>
    <scope>NUCLEOTIDE SEQUENCE</scope>
    <source>
        <strain evidence="5">DSM 19486</strain>
    </source>
</reference>
<dbReference type="AlphaFoldDB" id="A0A9X3DEM5"/>